<dbReference type="AlphaFoldDB" id="A0A7J6W4B8"/>
<evidence type="ECO:0000313" key="9">
    <source>
        <dbReference type="Proteomes" id="UP000554482"/>
    </source>
</evidence>
<dbReference type="OrthoDB" id="10415431at2759"/>
<dbReference type="GO" id="GO:0046983">
    <property type="term" value="F:protein dimerization activity"/>
    <property type="evidence" value="ECO:0007669"/>
    <property type="project" value="InterPro"/>
</dbReference>
<gene>
    <name evidence="8" type="ORF">FRX31_018179</name>
</gene>
<keyword evidence="9" id="KW-1185">Reference proteome</keyword>
<keyword evidence="6" id="KW-0175">Coiled coil</keyword>
<dbReference type="GO" id="GO:0000978">
    <property type="term" value="F:RNA polymerase II cis-regulatory region sequence-specific DNA binding"/>
    <property type="evidence" value="ECO:0007669"/>
    <property type="project" value="TreeGrafter"/>
</dbReference>
<dbReference type="PANTHER" id="PTHR11945:SF776">
    <property type="entry name" value="AGAMOUS-LIKE 50-RELATED"/>
    <property type="match status" value="1"/>
</dbReference>
<comment type="subcellular location">
    <subcellularLocation>
        <location evidence="1">Nucleus</location>
    </subcellularLocation>
</comment>
<dbReference type="GO" id="GO:0005634">
    <property type="term" value="C:nucleus"/>
    <property type="evidence" value="ECO:0007669"/>
    <property type="project" value="UniProtKB-SubCell"/>
</dbReference>
<sequence length="410" mass="44631">MSSIKKTTGRQKIAMEKIEKPNSLHVTFSKRSNGIFKKATELATLCGAHPFVLIFSPGGKPHLFVHPSVDAIANRFLNNSSGGAQDQDAASYEEHKSTRIDGVAHRYNELNDQVNVAQKQFDEKRKDNLKFSQYSLITTKVEELSSSMIEKLKELFEQAKHNVNNLQPMSSINMANNHSAGYFDSSAPEVVANQPGELMVVSCSIMQAPDLHVFTDPSVPINGTNSSGSSLIGSSTSNMGPNHDNFGNPLNSFTGSTSSNVVPIPSETGYINSDYMTGPCSFMASNPGGSVEPMVPYETNKSPELIMQPPSSFMAPNKNVPVCKVNQFSELVGSSLPIMSPNRNGMADPSIPNSMATIHAAELDEAIVPSSPFVSAKPDDIAVPNRFHGSEKYNDAERFYQEYFSYTNQS</sequence>
<feature type="domain" description="MADS-box" evidence="7">
    <location>
        <begin position="8"/>
        <end position="68"/>
    </location>
</feature>
<dbReference type="PRINTS" id="PR00404">
    <property type="entry name" value="MADSDOMAIN"/>
</dbReference>
<dbReference type="PROSITE" id="PS50066">
    <property type="entry name" value="MADS_BOX_2"/>
    <property type="match status" value="1"/>
</dbReference>
<dbReference type="PANTHER" id="PTHR11945">
    <property type="entry name" value="MADS BOX PROTEIN"/>
    <property type="match status" value="1"/>
</dbReference>
<keyword evidence="5" id="KW-0539">Nucleus</keyword>
<name>A0A7J6W4B8_THATH</name>
<organism evidence="8 9">
    <name type="scientific">Thalictrum thalictroides</name>
    <name type="common">Rue-anemone</name>
    <name type="synonym">Anemone thalictroides</name>
    <dbReference type="NCBI Taxonomy" id="46969"/>
    <lineage>
        <taxon>Eukaryota</taxon>
        <taxon>Viridiplantae</taxon>
        <taxon>Streptophyta</taxon>
        <taxon>Embryophyta</taxon>
        <taxon>Tracheophyta</taxon>
        <taxon>Spermatophyta</taxon>
        <taxon>Magnoliopsida</taxon>
        <taxon>Ranunculales</taxon>
        <taxon>Ranunculaceae</taxon>
        <taxon>Thalictroideae</taxon>
        <taxon>Thalictrum</taxon>
    </lineage>
</organism>
<dbReference type="InterPro" id="IPR002100">
    <property type="entry name" value="TF_MADSbox"/>
</dbReference>
<accession>A0A7J6W4B8</accession>
<keyword evidence="4" id="KW-0804">Transcription</keyword>
<evidence type="ECO:0000313" key="8">
    <source>
        <dbReference type="EMBL" id="KAF5192234.1"/>
    </source>
</evidence>
<keyword evidence="2" id="KW-0805">Transcription regulation</keyword>
<proteinExistence type="predicted"/>
<feature type="coiled-coil region" evidence="6">
    <location>
        <begin position="100"/>
        <end position="127"/>
    </location>
</feature>
<comment type="caution">
    <text evidence="8">The sequence shown here is derived from an EMBL/GenBank/DDBJ whole genome shotgun (WGS) entry which is preliminary data.</text>
</comment>
<evidence type="ECO:0000256" key="3">
    <source>
        <dbReference type="ARBA" id="ARBA00023125"/>
    </source>
</evidence>
<dbReference type="EMBL" id="JABWDY010021675">
    <property type="protein sequence ID" value="KAF5192234.1"/>
    <property type="molecule type" value="Genomic_DNA"/>
</dbReference>
<protein>
    <submittedName>
        <fullName evidence="8">Mads-box protein agl69</fullName>
    </submittedName>
</protein>
<evidence type="ECO:0000256" key="2">
    <source>
        <dbReference type="ARBA" id="ARBA00023015"/>
    </source>
</evidence>
<dbReference type="SMART" id="SM00432">
    <property type="entry name" value="MADS"/>
    <property type="match status" value="1"/>
</dbReference>
<keyword evidence="3" id="KW-0238">DNA-binding</keyword>
<evidence type="ECO:0000256" key="6">
    <source>
        <dbReference type="SAM" id="Coils"/>
    </source>
</evidence>
<dbReference type="Pfam" id="PF00319">
    <property type="entry name" value="SRF-TF"/>
    <property type="match status" value="1"/>
</dbReference>
<dbReference type="GO" id="GO:0000981">
    <property type="term" value="F:DNA-binding transcription factor activity, RNA polymerase II-specific"/>
    <property type="evidence" value="ECO:0007669"/>
    <property type="project" value="TreeGrafter"/>
</dbReference>
<evidence type="ECO:0000256" key="5">
    <source>
        <dbReference type="ARBA" id="ARBA00023242"/>
    </source>
</evidence>
<reference evidence="8 9" key="1">
    <citation type="submission" date="2020-06" db="EMBL/GenBank/DDBJ databases">
        <title>Transcriptomic and genomic resources for Thalictrum thalictroides and T. hernandezii: Facilitating candidate gene discovery in an emerging model plant lineage.</title>
        <authorList>
            <person name="Arias T."/>
            <person name="Riano-Pachon D.M."/>
            <person name="Di Stilio V.S."/>
        </authorList>
    </citation>
    <scope>NUCLEOTIDE SEQUENCE [LARGE SCALE GENOMIC DNA]</scope>
    <source>
        <strain evidence="9">cv. WT478/WT964</strain>
        <tissue evidence="8">Leaves</tissue>
    </source>
</reference>
<dbReference type="Proteomes" id="UP000554482">
    <property type="component" value="Unassembled WGS sequence"/>
</dbReference>
<dbReference type="InterPro" id="IPR036879">
    <property type="entry name" value="TF_MADSbox_sf"/>
</dbReference>
<dbReference type="Gene3D" id="3.40.1810.10">
    <property type="entry name" value="Transcription factor, MADS-box"/>
    <property type="match status" value="1"/>
</dbReference>
<dbReference type="SUPFAM" id="SSF55455">
    <property type="entry name" value="SRF-like"/>
    <property type="match status" value="1"/>
</dbReference>
<evidence type="ECO:0000256" key="1">
    <source>
        <dbReference type="ARBA" id="ARBA00004123"/>
    </source>
</evidence>
<evidence type="ECO:0000259" key="7">
    <source>
        <dbReference type="PROSITE" id="PS50066"/>
    </source>
</evidence>
<evidence type="ECO:0000256" key="4">
    <source>
        <dbReference type="ARBA" id="ARBA00023163"/>
    </source>
</evidence>